<protein>
    <submittedName>
        <fullName evidence="2">Uroporphyrinogen decarboxylase</fullName>
    </submittedName>
</protein>
<reference evidence="2" key="1">
    <citation type="submission" date="2019-09" db="EMBL/GenBank/DDBJ databases">
        <title>In-depth cultivation of the pig gut microbiome towards novel bacterial diversity and tailored functional studies.</title>
        <authorList>
            <person name="Wylensek D."/>
            <person name="Hitch T.C.A."/>
            <person name="Clavel T."/>
        </authorList>
    </citation>
    <scope>NUCLEOTIDE SEQUENCE</scope>
    <source>
        <strain evidence="2">RF-744-FAT-WT-3</strain>
    </source>
</reference>
<dbReference type="InterPro" id="IPR000257">
    <property type="entry name" value="Uroporphyrinogen_deCOase"/>
</dbReference>
<evidence type="ECO:0000259" key="1">
    <source>
        <dbReference type="Pfam" id="PF01208"/>
    </source>
</evidence>
<comment type="caution">
    <text evidence="2">The sequence shown here is derived from an EMBL/GenBank/DDBJ whole genome shotgun (WGS) entry which is preliminary data.</text>
</comment>
<dbReference type="InterPro" id="IPR038071">
    <property type="entry name" value="UROD/MetE-like_sf"/>
</dbReference>
<evidence type="ECO:0000313" key="2">
    <source>
        <dbReference type="EMBL" id="MST69194.1"/>
    </source>
</evidence>
<proteinExistence type="predicted"/>
<organism evidence="2">
    <name type="scientific">Baileyella intestinalis</name>
    <dbReference type="NCBI Taxonomy" id="2606709"/>
    <lineage>
        <taxon>Bacteria</taxon>
        <taxon>Bacillati</taxon>
        <taxon>Bacillota</taxon>
        <taxon>Clostridia</taxon>
        <taxon>Peptostreptococcales</taxon>
        <taxon>Anaerovoracaceae</taxon>
        <taxon>Baileyella</taxon>
    </lineage>
</organism>
<dbReference type="SUPFAM" id="SSF51726">
    <property type="entry name" value="UROD/MetE-like"/>
    <property type="match status" value="1"/>
</dbReference>
<dbReference type="InterPro" id="IPR052024">
    <property type="entry name" value="Methanogen_methyltrans"/>
</dbReference>
<dbReference type="PANTHER" id="PTHR47099">
    <property type="entry name" value="METHYLCOBAMIDE:COM METHYLTRANSFERASE MTBA"/>
    <property type="match status" value="1"/>
</dbReference>
<dbReference type="EMBL" id="VUNB01000004">
    <property type="protein sequence ID" value="MST69194.1"/>
    <property type="molecule type" value="Genomic_DNA"/>
</dbReference>
<feature type="domain" description="Uroporphyrinogen decarboxylase (URO-D)" evidence="1">
    <location>
        <begin position="10"/>
        <end position="344"/>
    </location>
</feature>
<dbReference type="Pfam" id="PF01208">
    <property type="entry name" value="URO-D"/>
    <property type="match status" value="1"/>
</dbReference>
<dbReference type="CDD" id="cd03465">
    <property type="entry name" value="URO-D_like"/>
    <property type="match status" value="1"/>
</dbReference>
<sequence>MSRQFKDSLTPAERAKAIKAGQEVDRMPCNPNVANGVARVYGCKIGEFNTSARTLADAQIASYRRFGYDSVRVFTDLFPWCEAMGSEIRFPEDDTADLLVPAITSKDPDAYKLIHGFDPYKDGRMPVHLEAMKYLYEDVGNEVGVSAAIVGPFTNACFLMDIGTILRMTVKRPEVVHYLCQVSLESLIKYVDAAIDIGLGPTISEPMSSCTVVSPKVFREFSAPYLKKLVDHIHSRGKSVTMHICGQTAGIWNDIADMGCEAFSIDNVASISECKKTIDDRCKILGNVNPATTMFLGTPDEVKLATLKCIEEGYDSPKGFMPMSGCSLPVETPFDNIDAMLDVCVQLGYPVKKGKLDMLIEEYEQKVAKEN</sequence>
<accession>A0A6A8MBD2</accession>
<gene>
    <name evidence="2" type="ORF">FYJ66_06260</name>
</gene>
<dbReference type="GO" id="GO:0004853">
    <property type="term" value="F:uroporphyrinogen decarboxylase activity"/>
    <property type="evidence" value="ECO:0007669"/>
    <property type="project" value="InterPro"/>
</dbReference>
<dbReference type="Gene3D" id="3.20.20.210">
    <property type="match status" value="1"/>
</dbReference>
<name>A0A6A8MBD2_9FIRM</name>
<dbReference type="PANTHER" id="PTHR47099:SF1">
    <property type="entry name" value="METHYLCOBAMIDE:COM METHYLTRANSFERASE MTBA"/>
    <property type="match status" value="1"/>
</dbReference>
<dbReference type="RefSeq" id="WP_154572657.1">
    <property type="nucleotide sequence ID" value="NZ_VUNB01000004.1"/>
</dbReference>
<dbReference type="AlphaFoldDB" id="A0A6A8MBD2"/>
<dbReference type="GO" id="GO:0006779">
    <property type="term" value="P:porphyrin-containing compound biosynthetic process"/>
    <property type="evidence" value="ECO:0007669"/>
    <property type="project" value="InterPro"/>
</dbReference>